<name>A0A1M5UZD7_9CLOT</name>
<dbReference type="InterPro" id="IPR002524">
    <property type="entry name" value="Cation_efflux"/>
</dbReference>
<organism evidence="10 11">
    <name type="scientific">Clostridium grantii DSM 8605</name>
    <dbReference type="NCBI Taxonomy" id="1121316"/>
    <lineage>
        <taxon>Bacteria</taxon>
        <taxon>Bacillati</taxon>
        <taxon>Bacillota</taxon>
        <taxon>Clostridia</taxon>
        <taxon>Eubacteriales</taxon>
        <taxon>Clostridiaceae</taxon>
        <taxon>Clostridium</taxon>
    </lineage>
</organism>
<feature type="transmembrane region" description="Helical" evidence="7">
    <location>
        <begin position="190"/>
        <end position="208"/>
    </location>
</feature>
<comment type="similarity">
    <text evidence="2">Belongs to the cation diffusion facilitator (CDF) transporter (TC 2.A.4) family.</text>
</comment>
<dbReference type="Pfam" id="PF16916">
    <property type="entry name" value="ZT_dimer"/>
    <property type="match status" value="1"/>
</dbReference>
<evidence type="ECO:0000256" key="5">
    <source>
        <dbReference type="ARBA" id="ARBA00022989"/>
    </source>
</evidence>
<dbReference type="OrthoDB" id="9806522at2"/>
<feature type="domain" description="Cation efflux protein transmembrane" evidence="8">
    <location>
        <begin position="16"/>
        <end position="215"/>
    </location>
</feature>
<dbReference type="InterPro" id="IPR027469">
    <property type="entry name" value="Cation_efflux_TMD_sf"/>
</dbReference>
<dbReference type="InterPro" id="IPR058533">
    <property type="entry name" value="Cation_efflux_TM"/>
</dbReference>
<feature type="transmembrane region" description="Helical" evidence="7">
    <location>
        <begin position="164"/>
        <end position="184"/>
    </location>
</feature>
<dbReference type="Gene3D" id="3.30.70.1350">
    <property type="entry name" value="Cation efflux protein, cytoplasmic domain"/>
    <property type="match status" value="1"/>
</dbReference>
<feature type="transmembrane region" description="Helical" evidence="7">
    <location>
        <begin position="14"/>
        <end position="34"/>
    </location>
</feature>
<evidence type="ECO:0000259" key="8">
    <source>
        <dbReference type="Pfam" id="PF01545"/>
    </source>
</evidence>
<dbReference type="PANTHER" id="PTHR43840:SF15">
    <property type="entry name" value="MITOCHONDRIAL METAL TRANSPORTER 1-RELATED"/>
    <property type="match status" value="1"/>
</dbReference>
<proteinExistence type="inferred from homology"/>
<keyword evidence="11" id="KW-1185">Reference proteome</keyword>
<accession>A0A1M5UZD7</accession>
<keyword evidence="3" id="KW-0813">Transport</keyword>
<dbReference type="AlphaFoldDB" id="A0A1M5UZD7"/>
<keyword evidence="5 7" id="KW-1133">Transmembrane helix</keyword>
<keyword evidence="4 7" id="KW-0812">Transmembrane</keyword>
<dbReference type="Pfam" id="PF01545">
    <property type="entry name" value="Cation_efflux"/>
    <property type="match status" value="1"/>
</dbReference>
<gene>
    <name evidence="10" type="ORF">SAMN02745207_01997</name>
</gene>
<evidence type="ECO:0000313" key="10">
    <source>
        <dbReference type="EMBL" id="SHH68053.1"/>
    </source>
</evidence>
<dbReference type="PANTHER" id="PTHR43840">
    <property type="entry name" value="MITOCHONDRIAL METAL TRANSPORTER 1-RELATED"/>
    <property type="match status" value="1"/>
</dbReference>
<dbReference type="RefSeq" id="WP_143160514.1">
    <property type="nucleotide sequence ID" value="NZ_FQXM01000009.1"/>
</dbReference>
<evidence type="ECO:0000256" key="1">
    <source>
        <dbReference type="ARBA" id="ARBA00004141"/>
    </source>
</evidence>
<evidence type="ECO:0000256" key="7">
    <source>
        <dbReference type="SAM" id="Phobius"/>
    </source>
</evidence>
<dbReference type="InterPro" id="IPR027470">
    <property type="entry name" value="Cation_efflux_CTD"/>
</dbReference>
<protein>
    <submittedName>
        <fullName evidence="10">Cation diffusion facilitator family transporter</fullName>
    </submittedName>
</protein>
<dbReference type="SUPFAM" id="SSF160240">
    <property type="entry name" value="Cation efflux protein cytoplasmic domain-like"/>
    <property type="match status" value="1"/>
</dbReference>
<dbReference type="FunFam" id="1.20.1510.10:FF:000006">
    <property type="entry name" value="Divalent cation efflux transporter"/>
    <property type="match status" value="1"/>
</dbReference>
<evidence type="ECO:0000256" key="2">
    <source>
        <dbReference type="ARBA" id="ARBA00008114"/>
    </source>
</evidence>
<evidence type="ECO:0000313" key="11">
    <source>
        <dbReference type="Proteomes" id="UP000184447"/>
    </source>
</evidence>
<sequence>MDNELLRCSQAKKVTWVGFLVNSFLTALKLFAGFTGNSGAMIADGVHSLSDFLTDIVVLVGFNFIEKPEDEDHNYGHGKYETFATIIISIFLLIVGVGIFKTGFEKIISIINGSELSRPGVRALFAAMISIISKELLYRYTIRIGKDINSSAVIANGWHHRSDAFSSVGTLLGIGGALILGHKWIILDPLASIIVSLFIFKVAAEIFAPAMNELMEKSLEEDEKKQIIEIISECDEIESYHQLRTRKIGCKVAIEFHILVNANINIAEAHGIATKVENKIKDIFGRLSIVTIHIEPYLDSEIIKYV</sequence>
<dbReference type="EMBL" id="FQXM01000009">
    <property type="protein sequence ID" value="SHH68053.1"/>
    <property type="molecule type" value="Genomic_DNA"/>
</dbReference>
<dbReference type="GO" id="GO:0008324">
    <property type="term" value="F:monoatomic cation transmembrane transporter activity"/>
    <property type="evidence" value="ECO:0007669"/>
    <property type="project" value="InterPro"/>
</dbReference>
<dbReference type="Gene3D" id="1.20.1510.10">
    <property type="entry name" value="Cation efflux protein transmembrane domain"/>
    <property type="match status" value="1"/>
</dbReference>
<dbReference type="SUPFAM" id="SSF161111">
    <property type="entry name" value="Cation efflux protein transmembrane domain-like"/>
    <property type="match status" value="1"/>
</dbReference>
<dbReference type="GO" id="GO:0016020">
    <property type="term" value="C:membrane"/>
    <property type="evidence" value="ECO:0007669"/>
    <property type="project" value="UniProtKB-SubCell"/>
</dbReference>
<feature type="domain" description="Cation efflux protein cytoplasmic" evidence="9">
    <location>
        <begin position="219"/>
        <end position="297"/>
    </location>
</feature>
<evidence type="ECO:0000256" key="4">
    <source>
        <dbReference type="ARBA" id="ARBA00022692"/>
    </source>
</evidence>
<dbReference type="InterPro" id="IPR050291">
    <property type="entry name" value="CDF_Transporter"/>
</dbReference>
<evidence type="ECO:0000259" key="9">
    <source>
        <dbReference type="Pfam" id="PF16916"/>
    </source>
</evidence>
<reference evidence="10 11" key="1">
    <citation type="submission" date="2016-11" db="EMBL/GenBank/DDBJ databases">
        <authorList>
            <person name="Jaros S."/>
            <person name="Januszkiewicz K."/>
            <person name="Wedrychowicz H."/>
        </authorList>
    </citation>
    <scope>NUCLEOTIDE SEQUENCE [LARGE SCALE GENOMIC DNA]</scope>
    <source>
        <strain evidence="10 11">DSM 8605</strain>
    </source>
</reference>
<dbReference type="STRING" id="1121316.SAMN02745207_01997"/>
<feature type="transmembrane region" description="Helical" evidence="7">
    <location>
        <begin position="83"/>
        <end position="100"/>
    </location>
</feature>
<evidence type="ECO:0000256" key="6">
    <source>
        <dbReference type="ARBA" id="ARBA00023136"/>
    </source>
</evidence>
<dbReference type="NCBIfam" id="TIGR01297">
    <property type="entry name" value="CDF"/>
    <property type="match status" value="1"/>
</dbReference>
<comment type="subcellular location">
    <subcellularLocation>
        <location evidence="1">Membrane</location>
        <topology evidence="1">Multi-pass membrane protein</topology>
    </subcellularLocation>
</comment>
<dbReference type="InterPro" id="IPR036837">
    <property type="entry name" value="Cation_efflux_CTD_sf"/>
</dbReference>
<evidence type="ECO:0000256" key="3">
    <source>
        <dbReference type="ARBA" id="ARBA00022448"/>
    </source>
</evidence>
<dbReference type="Proteomes" id="UP000184447">
    <property type="component" value="Unassembled WGS sequence"/>
</dbReference>
<keyword evidence="6 7" id="KW-0472">Membrane</keyword>